<proteinExistence type="predicted"/>
<reference evidence="3" key="1">
    <citation type="submission" date="2023-02" db="EMBL/GenBank/DDBJ databases">
        <authorList>
            <person name="Palmer J.M."/>
        </authorList>
    </citation>
    <scope>NUCLEOTIDE SEQUENCE</scope>
    <source>
        <strain evidence="3">FW57</strain>
    </source>
</reference>
<evidence type="ECO:0000313" key="4">
    <source>
        <dbReference type="Proteomes" id="UP001197093"/>
    </source>
</evidence>
<dbReference type="GO" id="GO:0008483">
    <property type="term" value="F:transaminase activity"/>
    <property type="evidence" value="ECO:0007669"/>
    <property type="project" value="TreeGrafter"/>
</dbReference>
<feature type="domain" description="Aminotransferase class I/classII large" evidence="2">
    <location>
        <begin position="52"/>
        <end position="429"/>
    </location>
</feature>
<dbReference type="InterPro" id="IPR015421">
    <property type="entry name" value="PyrdxlP-dep_Trfase_major"/>
</dbReference>
<dbReference type="Gene3D" id="3.40.640.10">
    <property type="entry name" value="Type I PLP-dependent aspartate aminotransferase-like (Major domain)"/>
    <property type="match status" value="1"/>
</dbReference>
<evidence type="ECO:0000313" key="3">
    <source>
        <dbReference type="EMBL" id="KAG7287365.1"/>
    </source>
</evidence>
<protein>
    <recommendedName>
        <fullName evidence="2">Aminotransferase class I/classII large domain-containing protein</fullName>
    </recommendedName>
</protein>
<accession>A0AAD4EU37</accession>
<dbReference type="Proteomes" id="UP001197093">
    <property type="component" value="Unassembled WGS sequence"/>
</dbReference>
<dbReference type="Pfam" id="PF00155">
    <property type="entry name" value="Aminotran_1_2"/>
    <property type="match status" value="1"/>
</dbReference>
<dbReference type="EMBL" id="JAHCVI010000003">
    <property type="protein sequence ID" value="KAG7287365.1"/>
    <property type="molecule type" value="Genomic_DNA"/>
</dbReference>
<evidence type="ECO:0000256" key="1">
    <source>
        <dbReference type="ARBA" id="ARBA00022898"/>
    </source>
</evidence>
<dbReference type="InterPro" id="IPR015422">
    <property type="entry name" value="PyrdxlP-dep_Trfase_small"/>
</dbReference>
<dbReference type="SUPFAM" id="SSF53383">
    <property type="entry name" value="PLP-dependent transferases"/>
    <property type="match status" value="1"/>
</dbReference>
<organism evidence="3 4">
    <name type="scientific">Staphylotrichum longicolle</name>
    <dbReference type="NCBI Taxonomy" id="669026"/>
    <lineage>
        <taxon>Eukaryota</taxon>
        <taxon>Fungi</taxon>
        <taxon>Dikarya</taxon>
        <taxon>Ascomycota</taxon>
        <taxon>Pezizomycotina</taxon>
        <taxon>Sordariomycetes</taxon>
        <taxon>Sordariomycetidae</taxon>
        <taxon>Sordariales</taxon>
        <taxon>Chaetomiaceae</taxon>
        <taxon>Staphylotrichum</taxon>
    </lineage>
</organism>
<dbReference type="InterPro" id="IPR004839">
    <property type="entry name" value="Aminotransferase_I/II_large"/>
</dbReference>
<dbReference type="GO" id="GO:0006520">
    <property type="term" value="P:amino acid metabolic process"/>
    <property type="evidence" value="ECO:0007669"/>
    <property type="project" value="TreeGrafter"/>
</dbReference>
<dbReference type="PANTHER" id="PTHR43795:SF39">
    <property type="entry name" value="AMINOTRANSFERASE CLASS I_CLASSII DOMAIN-CONTAINING PROTEIN"/>
    <property type="match status" value="1"/>
</dbReference>
<sequence length="448" mass="49999">MTDRSDPTAAEEVASSFHISERAGHNYVHMRQWEFFEKSLANPWTSDCPEGVVNLSVAENSLMHKEVVEFISKNLAVDPVHHLTYGSGPKGSPRLRKALAAFLNSHFQPREQVQHEDILILAGVTSVIDSLAWAICNEGEGIIVPYPFYLGFAVDIPTRARAVIVPALFQTLEDYKGFDDVFDPQMNIKSLEKALTEAKEKGIKSAEAVKEIASFCGQHELHLISDEIYANSVFENPRASAPVPFTSILTLDLADRIDSQLVHVAYGASKDFCANGLRLGMLHTRNQGLQAAVAGTRQDIWAKMLENEEYTGGFLAKNQRGLAEQYAFATQFLDELGIPYYRNSNAGMFIWVDLRKYMTGEGEVANLSVHHLTPQDNEEYRRREGEIGARFFANGVGIAMGSNFCTEELGWFRLTFSVSREALEVGLQRMWKVLQATKQAGWKPGSDQ</sequence>
<dbReference type="GO" id="GO:0030170">
    <property type="term" value="F:pyridoxal phosphate binding"/>
    <property type="evidence" value="ECO:0007669"/>
    <property type="project" value="InterPro"/>
</dbReference>
<evidence type="ECO:0000259" key="2">
    <source>
        <dbReference type="Pfam" id="PF00155"/>
    </source>
</evidence>
<dbReference type="PRINTS" id="PR00753">
    <property type="entry name" value="ACCSYNTHASE"/>
</dbReference>
<keyword evidence="4" id="KW-1185">Reference proteome</keyword>
<keyword evidence="1" id="KW-0663">Pyridoxal phosphate</keyword>
<dbReference type="InterPro" id="IPR015424">
    <property type="entry name" value="PyrdxlP-dep_Trfase"/>
</dbReference>
<dbReference type="InterPro" id="IPR050478">
    <property type="entry name" value="Ethylene_sulfur-biosynth"/>
</dbReference>
<comment type="caution">
    <text evidence="3">The sequence shown here is derived from an EMBL/GenBank/DDBJ whole genome shotgun (WGS) entry which is preliminary data.</text>
</comment>
<dbReference type="CDD" id="cd00609">
    <property type="entry name" value="AAT_like"/>
    <property type="match status" value="1"/>
</dbReference>
<gene>
    <name evidence="3" type="ORF">NEMBOFW57_006875</name>
</gene>
<name>A0AAD4EU37_9PEZI</name>
<dbReference type="PANTHER" id="PTHR43795">
    <property type="entry name" value="BIFUNCTIONAL ASPARTATE AMINOTRANSFERASE AND GLUTAMATE/ASPARTATE-PREPHENATE AMINOTRANSFERASE-RELATED"/>
    <property type="match status" value="1"/>
</dbReference>
<dbReference type="Gene3D" id="3.90.1150.10">
    <property type="entry name" value="Aspartate Aminotransferase, domain 1"/>
    <property type="match status" value="1"/>
</dbReference>
<dbReference type="AlphaFoldDB" id="A0AAD4EU37"/>